<keyword evidence="3" id="KW-0804">Transcription</keyword>
<dbReference type="GO" id="GO:0043565">
    <property type="term" value="F:sequence-specific DNA binding"/>
    <property type="evidence" value="ECO:0007669"/>
    <property type="project" value="InterPro"/>
</dbReference>
<dbReference type="Gene3D" id="1.10.10.60">
    <property type="entry name" value="Homeodomain-like"/>
    <property type="match status" value="1"/>
</dbReference>
<dbReference type="InterPro" id="IPR050204">
    <property type="entry name" value="AraC_XylS_family_regulators"/>
</dbReference>
<accession>A0A2T4URP5</accession>
<evidence type="ECO:0000259" key="4">
    <source>
        <dbReference type="PROSITE" id="PS01124"/>
    </source>
</evidence>
<evidence type="ECO:0000256" key="2">
    <source>
        <dbReference type="ARBA" id="ARBA00023125"/>
    </source>
</evidence>
<reference evidence="5 6" key="1">
    <citation type="submission" date="2018-03" db="EMBL/GenBank/DDBJ databases">
        <title>Bacteriophage NCPPB3778 and a type I-E CRISPR drive the evolution of the US Biological Select Agent, Rathayibacter toxicus.</title>
        <authorList>
            <person name="Davis E.W.II."/>
            <person name="Tabima J.F."/>
            <person name="Weisberg A.J."/>
            <person name="Dantas Lopes L."/>
            <person name="Wiseman M.S."/>
            <person name="Wiseman M.S."/>
            <person name="Pupko T."/>
            <person name="Belcher M.S."/>
            <person name="Sechler A.J."/>
            <person name="Tancos M.A."/>
            <person name="Schroeder B.K."/>
            <person name="Murray T.D."/>
            <person name="Luster D.G."/>
            <person name="Schneider W.L."/>
            <person name="Rogers E."/>
            <person name="Andreote F.D."/>
            <person name="Grunwald N.J."/>
            <person name="Putnam M.L."/>
            <person name="Chang J.H."/>
        </authorList>
    </citation>
    <scope>NUCLEOTIDE SEQUENCE [LARGE SCALE GENOMIC DNA]</scope>
    <source>
        <strain evidence="5 6">DSM 15933</strain>
    </source>
</reference>
<dbReference type="Pfam" id="PF12833">
    <property type="entry name" value="HTH_18"/>
    <property type="match status" value="1"/>
</dbReference>
<dbReference type="PROSITE" id="PS01124">
    <property type="entry name" value="HTH_ARAC_FAMILY_2"/>
    <property type="match status" value="1"/>
</dbReference>
<evidence type="ECO:0000256" key="1">
    <source>
        <dbReference type="ARBA" id="ARBA00023015"/>
    </source>
</evidence>
<evidence type="ECO:0000313" key="6">
    <source>
        <dbReference type="Proteomes" id="UP000241085"/>
    </source>
</evidence>
<evidence type="ECO:0000313" key="5">
    <source>
        <dbReference type="EMBL" id="PTL72204.1"/>
    </source>
</evidence>
<sequence length="396" mass="42112">MREPPLMRFDCRLELPDPQNGGSGSSDRTAMDPALVACFDGCAAEGAVPLPGIIGGHPARGSTAGTDHPGATMVEQVSWEYSGIREIETLGPRVVVKPGTVPRLTGSGFSANGVQVVLITSSPMRVLRGTWSADDTSVLTFTFLLEGFVRMVGPERTTLLRPGSISYQPGTTTFTTESTTPVSMLQVSIRADEMRRYGFDTNAGVYALDPDARTTRAASAFTTAFVLAAESGPEIPGEAELANFVHVVKQLLVSAFLASQGAQAGATSIRAATLGRARTVIDRTHRTPRCTPEAVADAVNVSTRSLQRLFEDAGTTVASEIELARVASAVELLRRRPREVPLETIAAASGFSSADHLRRALKRREGLTPSDIRGGLPSSADRVVRLEQPLADARRA</sequence>
<proteinExistence type="predicted"/>
<gene>
    <name evidence="5" type="ORF">C1I63_04665</name>
</gene>
<evidence type="ECO:0000256" key="3">
    <source>
        <dbReference type="ARBA" id="ARBA00023163"/>
    </source>
</evidence>
<comment type="caution">
    <text evidence="5">The sequence shown here is derived from an EMBL/GenBank/DDBJ whole genome shotgun (WGS) entry which is preliminary data.</text>
</comment>
<dbReference type="AlphaFoldDB" id="A0A2T4URP5"/>
<keyword evidence="6" id="KW-1185">Reference proteome</keyword>
<keyword evidence="1" id="KW-0805">Transcription regulation</keyword>
<dbReference type="SUPFAM" id="SSF46689">
    <property type="entry name" value="Homeodomain-like"/>
    <property type="match status" value="1"/>
</dbReference>
<protein>
    <recommendedName>
        <fullName evidence="4">HTH araC/xylS-type domain-containing protein</fullName>
    </recommendedName>
</protein>
<organism evidence="5 6">
    <name type="scientific">Rathayibacter caricis DSM 15933</name>
    <dbReference type="NCBI Taxonomy" id="1328867"/>
    <lineage>
        <taxon>Bacteria</taxon>
        <taxon>Bacillati</taxon>
        <taxon>Actinomycetota</taxon>
        <taxon>Actinomycetes</taxon>
        <taxon>Micrococcales</taxon>
        <taxon>Microbacteriaceae</taxon>
        <taxon>Rathayibacter</taxon>
    </lineage>
</organism>
<feature type="domain" description="HTH araC/xylS-type" evidence="4">
    <location>
        <begin position="275"/>
        <end position="375"/>
    </location>
</feature>
<dbReference type="GO" id="GO:0003700">
    <property type="term" value="F:DNA-binding transcription factor activity"/>
    <property type="evidence" value="ECO:0007669"/>
    <property type="project" value="InterPro"/>
</dbReference>
<dbReference type="InterPro" id="IPR009057">
    <property type="entry name" value="Homeodomain-like_sf"/>
</dbReference>
<dbReference type="PANTHER" id="PTHR46796">
    <property type="entry name" value="HTH-TYPE TRANSCRIPTIONAL ACTIVATOR RHAS-RELATED"/>
    <property type="match status" value="1"/>
</dbReference>
<dbReference type="SMART" id="SM00342">
    <property type="entry name" value="HTH_ARAC"/>
    <property type="match status" value="1"/>
</dbReference>
<keyword evidence="2" id="KW-0238">DNA-binding</keyword>
<name>A0A2T4URP5_9MICO</name>
<dbReference type="Proteomes" id="UP000241085">
    <property type="component" value="Unassembled WGS sequence"/>
</dbReference>
<dbReference type="InterPro" id="IPR018060">
    <property type="entry name" value="HTH_AraC"/>
</dbReference>
<dbReference type="EMBL" id="PZPL01000001">
    <property type="protein sequence ID" value="PTL72204.1"/>
    <property type="molecule type" value="Genomic_DNA"/>
</dbReference>